<dbReference type="SUPFAM" id="SSF51445">
    <property type="entry name" value="(Trans)glycosidases"/>
    <property type="match status" value="1"/>
</dbReference>
<comment type="catalytic activity">
    <reaction evidence="1">
        <text>Hydrolysis of terminal non-reducing N-acetyl-D-hexosamine residues in N-acetyl-beta-D-hexosaminides.</text>
        <dbReference type="EC" id="3.2.1.52"/>
    </reaction>
</comment>
<evidence type="ECO:0000313" key="8">
    <source>
        <dbReference type="Proteomes" id="UP000469125"/>
    </source>
</evidence>
<keyword evidence="5 7" id="KW-0326">Glycosidase</keyword>
<evidence type="ECO:0000256" key="2">
    <source>
        <dbReference type="ARBA" id="ARBA00005336"/>
    </source>
</evidence>
<comment type="similarity">
    <text evidence="2">Belongs to the glycosyl hydrolase 3 family.</text>
</comment>
<dbReference type="InterPro" id="IPR019800">
    <property type="entry name" value="Glyco_hydro_3_AS"/>
</dbReference>
<dbReference type="EC" id="3.2.1.52" evidence="3"/>
<dbReference type="Pfam" id="PF00933">
    <property type="entry name" value="Glyco_hydro_3"/>
    <property type="match status" value="1"/>
</dbReference>
<keyword evidence="8" id="KW-1185">Reference proteome</keyword>
<organism evidence="7 8">
    <name type="scientific">Ornithinibacillus caprae</name>
    <dbReference type="NCBI Taxonomy" id="2678566"/>
    <lineage>
        <taxon>Bacteria</taxon>
        <taxon>Bacillati</taxon>
        <taxon>Bacillota</taxon>
        <taxon>Bacilli</taxon>
        <taxon>Bacillales</taxon>
        <taxon>Bacillaceae</taxon>
        <taxon>Ornithinibacillus</taxon>
    </lineage>
</organism>
<comment type="caution">
    <text evidence="7">The sequence shown here is derived from an EMBL/GenBank/DDBJ whole genome shotgun (WGS) entry which is preliminary data.</text>
</comment>
<reference evidence="7 8" key="1">
    <citation type="submission" date="2019-11" db="EMBL/GenBank/DDBJ databases">
        <authorList>
            <person name="Li X."/>
        </authorList>
    </citation>
    <scope>NUCLEOTIDE SEQUENCE [LARGE SCALE GENOMIC DNA]</scope>
    <source>
        <strain evidence="7 8">L9</strain>
    </source>
</reference>
<dbReference type="AlphaFoldDB" id="A0A6N8FIG8"/>
<dbReference type="PANTHER" id="PTHR30480:SF13">
    <property type="entry name" value="BETA-HEXOSAMINIDASE"/>
    <property type="match status" value="1"/>
</dbReference>
<proteinExistence type="inferred from homology"/>
<accession>A0A6N8FIG8</accession>
<name>A0A6N8FIG8_9BACI</name>
<dbReference type="GO" id="GO:0009254">
    <property type="term" value="P:peptidoglycan turnover"/>
    <property type="evidence" value="ECO:0007669"/>
    <property type="project" value="TreeGrafter"/>
</dbReference>
<dbReference type="InterPro" id="IPR036962">
    <property type="entry name" value="Glyco_hydro_3_N_sf"/>
</dbReference>
<evidence type="ECO:0000256" key="3">
    <source>
        <dbReference type="ARBA" id="ARBA00012663"/>
    </source>
</evidence>
<feature type="domain" description="Glycoside hydrolase family 3 N-terminal" evidence="6">
    <location>
        <begin position="212"/>
        <end position="534"/>
    </location>
</feature>
<dbReference type="GO" id="GO:0005975">
    <property type="term" value="P:carbohydrate metabolic process"/>
    <property type="evidence" value="ECO:0007669"/>
    <property type="project" value="InterPro"/>
</dbReference>
<evidence type="ECO:0000256" key="5">
    <source>
        <dbReference type="ARBA" id="ARBA00023295"/>
    </source>
</evidence>
<dbReference type="InterPro" id="IPR050226">
    <property type="entry name" value="NagZ_Beta-hexosaminidase"/>
</dbReference>
<gene>
    <name evidence="7" type="primary">nagZ</name>
    <name evidence="7" type="ORF">GMD78_12815</name>
</gene>
<dbReference type="EMBL" id="WOCA01000010">
    <property type="protein sequence ID" value="MUK89255.1"/>
    <property type="molecule type" value="Genomic_DNA"/>
</dbReference>
<dbReference type="RefSeq" id="WP_155669231.1">
    <property type="nucleotide sequence ID" value="NZ_WOCA01000010.1"/>
</dbReference>
<evidence type="ECO:0000259" key="6">
    <source>
        <dbReference type="Pfam" id="PF00933"/>
    </source>
</evidence>
<protein>
    <recommendedName>
        <fullName evidence="3">beta-N-acetylhexosaminidase</fullName>
        <ecNumber evidence="3">3.2.1.52</ecNumber>
    </recommendedName>
</protein>
<dbReference type="Gene3D" id="3.20.20.300">
    <property type="entry name" value="Glycoside hydrolase, family 3, N-terminal domain"/>
    <property type="match status" value="1"/>
</dbReference>
<dbReference type="InterPro" id="IPR025453">
    <property type="entry name" value="DUF4309"/>
</dbReference>
<dbReference type="PANTHER" id="PTHR30480">
    <property type="entry name" value="BETA-HEXOSAMINIDASE-RELATED"/>
    <property type="match status" value="1"/>
</dbReference>
<evidence type="ECO:0000256" key="4">
    <source>
        <dbReference type="ARBA" id="ARBA00022801"/>
    </source>
</evidence>
<evidence type="ECO:0000256" key="1">
    <source>
        <dbReference type="ARBA" id="ARBA00001231"/>
    </source>
</evidence>
<dbReference type="InterPro" id="IPR017853">
    <property type="entry name" value="GH"/>
</dbReference>
<dbReference type="PROSITE" id="PS00775">
    <property type="entry name" value="GLYCOSYL_HYDROL_F3"/>
    <property type="match status" value="1"/>
</dbReference>
<dbReference type="Proteomes" id="UP000469125">
    <property type="component" value="Unassembled WGS sequence"/>
</dbReference>
<evidence type="ECO:0000313" key="7">
    <source>
        <dbReference type="EMBL" id="MUK89255.1"/>
    </source>
</evidence>
<dbReference type="Pfam" id="PF14172">
    <property type="entry name" value="DUF4309"/>
    <property type="match status" value="1"/>
</dbReference>
<dbReference type="GO" id="GO:0004563">
    <property type="term" value="F:beta-N-acetylhexosaminidase activity"/>
    <property type="evidence" value="ECO:0007669"/>
    <property type="project" value="UniProtKB-EC"/>
</dbReference>
<dbReference type="InterPro" id="IPR001764">
    <property type="entry name" value="Glyco_hydro_3_N"/>
</dbReference>
<keyword evidence="4 7" id="KW-0378">Hydrolase</keyword>
<sequence>MRIKIKLSVILGILCILGMIVFGNVYKPTEQTYLFKTVPKSIHTPIMKENVPQLSHATIESIFQKAKEGRIKDVPIIAGETKIDQLVSLWGKSNHSAETNNRTYSEYSEHHITIGYSDSIIYDIRSYHEELSQIHMKDILTIKGEPDEERYYKDEQYDQVILVYRIGESYDLKWVLPKPTESIPNPTVHHISLVSHQNVSDQDYLSQIETMTLDEKIGQMVIAGISGTEITTDTKELIQDYKVGGFIFYPKNLTTVEQTKKLINEIKAENASNDIPLFLSVDQEGGRINRLPGNLEKLPTNEEIGDIHDVELSYKIGVILGKQLTEFGMNLNFAPVLDTNSNPNNPVINNRSFGNNPDIVSELGIQTMKGIQSQNIISVVKHFPGHGDTSVDSHLELPIVDKHIQELHELELKPFIHAIRNGADVVMVAHILLTKIDSQYPASLSKNIMSDILREELNFDGVIITDDMTMDAIENNYELGDAAVQSIHAGSDILLVAHEYQNVVNTINSIKQVVKKGIITEERINESVTRILELKQNYTIDHQQINTIEIEKLNKLIRKTLP</sequence>
<dbReference type="NCBIfam" id="NF003740">
    <property type="entry name" value="PRK05337.1"/>
    <property type="match status" value="1"/>
</dbReference>